<feature type="compositionally biased region" description="Low complexity" evidence="3">
    <location>
        <begin position="11"/>
        <end position="20"/>
    </location>
</feature>
<feature type="compositionally biased region" description="Low complexity" evidence="3">
    <location>
        <begin position="268"/>
        <end position="282"/>
    </location>
</feature>
<dbReference type="InterPro" id="IPR000818">
    <property type="entry name" value="TEA/ATTS_dom"/>
</dbReference>
<comment type="similarity">
    <text evidence="1">Belongs to the TEC1 family.</text>
</comment>
<feature type="compositionally biased region" description="Pro residues" evidence="3">
    <location>
        <begin position="41"/>
        <end position="63"/>
    </location>
</feature>
<accession>A0A2T0A7T7</accession>
<feature type="compositionally biased region" description="Acidic residues" evidence="3">
    <location>
        <begin position="81"/>
        <end position="93"/>
    </location>
</feature>
<reference evidence="5 6" key="1">
    <citation type="journal article" date="2018" name="Elife">
        <title>Functional genomics of lipid metabolism in the oleaginous yeast Rhodosporidium toruloides.</title>
        <authorList>
            <person name="Coradetti S.T."/>
            <person name="Pinel D."/>
            <person name="Geiselman G."/>
            <person name="Ito M."/>
            <person name="Mondo S."/>
            <person name="Reilly M.C."/>
            <person name="Cheng Y.F."/>
            <person name="Bauer S."/>
            <person name="Grigoriev I."/>
            <person name="Gladden J.M."/>
            <person name="Simmons B.A."/>
            <person name="Brem R."/>
            <person name="Arkin A.P."/>
            <person name="Skerker J.M."/>
        </authorList>
    </citation>
    <scope>NUCLEOTIDE SEQUENCE [LARGE SCALE GENOMIC DNA]</scope>
    <source>
        <strain evidence="5 6">NBRC 0880</strain>
    </source>
</reference>
<evidence type="ECO:0000256" key="2">
    <source>
        <dbReference type="PROSITE-ProRule" id="PRU00505"/>
    </source>
</evidence>
<dbReference type="PROSITE" id="PS51088">
    <property type="entry name" value="TEA_2"/>
    <property type="match status" value="1"/>
</dbReference>
<dbReference type="AlphaFoldDB" id="A0A2T0A7T7"/>
<comment type="caution">
    <text evidence="5">The sequence shown here is derived from an EMBL/GenBank/DDBJ whole genome shotgun (WGS) entry which is preliminary data.</text>
</comment>
<dbReference type="InterPro" id="IPR038096">
    <property type="entry name" value="TEA/ATTS_sf"/>
</dbReference>
<gene>
    <name evidence="5" type="ORF">AAT19DRAFT_15658</name>
</gene>
<dbReference type="SMART" id="SM00426">
    <property type="entry name" value="TEA"/>
    <property type="match status" value="1"/>
</dbReference>
<dbReference type="GO" id="GO:0003700">
    <property type="term" value="F:DNA-binding transcription factor activity"/>
    <property type="evidence" value="ECO:0007669"/>
    <property type="project" value="InterPro"/>
</dbReference>
<evidence type="ECO:0000313" key="5">
    <source>
        <dbReference type="EMBL" id="PRQ74091.1"/>
    </source>
</evidence>
<dbReference type="Pfam" id="PF01285">
    <property type="entry name" value="TEA"/>
    <property type="match status" value="1"/>
</dbReference>
<feature type="compositionally biased region" description="Basic residues" evidence="3">
    <location>
        <begin position="1"/>
        <end position="10"/>
    </location>
</feature>
<evidence type="ECO:0000256" key="3">
    <source>
        <dbReference type="SAM" id="MobiDB-lite"/>
    </source>
</evidence>
<dbReference type="EMBL" id="LCTV02000007">
    <property type="protein sequence ID" value="PRQ74091.1"/>
    <property type="molecule type" value="Genomic_DNA"/>
</dbReference>
<feature type="compositionally biased region" description="Low complexity" evidence="3">
    <location>
        <begin position="94"/>
        <end position="104"/>
    </location>
</feature>
<organism evidence="5 6">
    <name type="scientific">Rhodotorula toruloides</name>
    <name type="common">Yeast</name>
    <name type="synonym">Rhodosporidium toruloides</name>
    <dbReference type="NCBI Taxonomy" id="5286"/>
    <lineage>
        <taxon>Eukaryota</taxon>
        <taxon>Fungi</taxon>
        <taxon>Dikarya</taxon>
        <taxon>Basidiomycota</taxon>
        <taxon>Pucciniomycotina</taxon>
        <taxon>Microbotryomycetes</taxon>
        <taxon>Sporidiobolales</taxon>
        <taxon>Sporidiobolaceae</taxon>
        <taxon>Rhodotorula</taxon>
    </lineage>
</organism>
<dbReference type="OrthoDB" id="2529762at2759"/>
<evidence type="ECO:0000313" key="6">
    <source>
        <dbReference type="Proteomes" id="UP000239560"/>
    </source>
</evidence>
<evidence type="ECO:0000259" key="4">
    <source>
        <dbReference type="PROSITE" id="PS51088"/>
    </source>
</evidence>
<feature type="region of interest" description="Disordered" evidence="3">
    <location>
        <begin position="25"/>
        <end position="133"/>
    </location>
</feature>
<feature type="compositionally biased region" description="Low complexity" evidence="3">
    <location>
        <begin position="25"/>
        <end position="40"/>
    </location>
</feature>
<feature type="region of interest" description="Disordered" evidence="3">
    <location>
        <begin position="1"/>
        <end position="20"/>
    </location>
</feature>
<dbReference type="Gene3D" id="6.10.20.40">
    <property type="entry name" value="TEA/ATTS domain"/>
    <property type="match status" value="1"/>
</dbReference>
<evidence type="ECO:0000256" key="1">
    <source>
        <dbReference type="ARBA" id="ARBA00008421"/>
    </source>
</evidence>
<feature type="region of interest" description="Disordered" evidence="3">
    <location>
        <begin position="231"/>
        <end position="317"/>
    </location>
</feature>
<protein>
    <recommendedName>
        <fullName evidence="4">TEA domain-containing protein</fullName>
    </recommendedName>
</protein>
<feature type="DNA-binding region" description="TEA" evidence="2">
    <location>
        <begin position="132"/>
        <end position="206"/>
    </location>
</feature>
<dbReference type="Proteomes" id="UP000239560">
    <property type="component" value="Unassembled WGS sequence"/>
</dbReference>
<feature type="compositionally biased region" description="Low complexity" evidence="3">
    <location>
        <begin position="293"/>
        <end position="304"/>
    </location>
</feature>
<proteinExistence type="inferred from homology"/>
<feature type="domain" description="TEA" evidence="4">
    <location>
        <begin position="132"/>
        <end position="206"/>
    </location>
</feature>
<name>A0A2T0A7T7_RHOTO</name>
<feature type="compositionally biased region" description="Acidic residues" evidence="3">
    <location>
        <begin position="110"/>
        <end position="124"/>
    </location>
</feature>
<sequence>MSLGPTRHRSPSLSLSSLSLAPLAPPATMAEPLPTDTVDAPAPPTPASTPRPPLTPSSPPPADPKQSADLGSSPLSSCASSEEEAHDDDETTDSGDSSLRDPSYGGDGGSDSEDEEDSGEEDMLESGSEAGGLIETDLWNDETTALLREAAHKLPNLGRRHYTVQGASYGRNGLIGEFIRRRTGIARDRFQVYYRLQALIKAAKDDLTEIAKLRGATVSRDDLRGREWTTFLGPNLFPHTKPKLSQARDDDETSRDSPPPLKRKKQSKSTNSSTSSAAPSQYKKPRHHRPYSDDTTSASPSSTSCKRVQEDDEAATRHFKPRPFPLLASDSRLFPPGALFGSSIFSVASVPASYPSSSYSLFPPPSVLAPTSSTAQPEPSPTISPPTAASVAPLLTALLTAASPSRDPSSLVHALLSSGLSTTSDLVDFLSLDNSTLRLFLEEFGKRNGMGPLDLAWVRKAFEAARREVTGM</sequence>